<dbReference type="InterPro" id="IPR022050">
    <property type="entry name" value="T_hemolysin"/>
</dbReference>
<gene>
    <name evidence="1" type="ORF">tinsulaeT_04420</name>
</gene>
<protein>
    <recommendedName>
        <fullName evidence="3">Thermostable hemolysin</fullName>
    </recommendedName>
</protein>
<keyword evidence="2" id="KW-1185">Reference proteome</keyword>
<accession>A0ABQ6GR91</accession>
<dbReference type="RefSeq" id="WP_284242934.1">
    <property type="nucleotide sequence ID" value="NZ_BSST01000001.1"/>
</dbReference>
<sequence length="236" mass="26486">MLTTHAAHNETCAYNSRKVTSTPVTVALVAQQDSARQSVEQFILQGYQKAFRACFSEFMPQLITLTKGKHCAALGLRNAQQPLFIEQYLAAPIETLTLFSSQQVARSQIVEIGNLYSNAKPLTLPLFLLTAVALFINEQRYMVFAGTEQVLSLIQSTGITPTVICPAKAEYIQNREDNWGRYYETNPNVVAVDLQQVVKVINRTPRYSKMFEQLSDEIAQLSQTLSLHLPFKHTGK</sequence>
<evidence type="ECO:0008006" key="3">
    <source>
        <dbReference type="Google" id="ProtNLM"/>
    </source>
</evidence>
<reference evidence="1 2" key="1">
    <citation type="submission" date="2023-03" db="EMBL/GenBank/DDBJ databases">
        <title>Draft genome sequence of Thalassotalea insulae KCTC 62186T.</title>
        <authorList>
            <person name="Sawabe T."/>
        </authorList>
    </citation>
    <scope>NUCLEOTIDE SEQUENCE [LARGE SCALE GENOMIC DNA]</scope>
    <source>
        <strain evidence="1 2">KCTC 62186</strain>
    </source>
</reference>
<comment type="caution">
    <text evidence="1">The sequence shown here is derived from an EMBL/GenBank/DDBJ whole genome shotgun (WGS) entry which is preliminary data.</text>
</comment>
<proteinExistence type="predicted"/>
<dbReference type="Pfam" id="PF12261">
    <property type="entry name" value="T_hemolysin"/>
    <property type="match status" value="1"/>
</dbReference>
<organism evidence="1 2">
    <name type="scientific">Thalassotalea insulae</name>
    <dbReference type="NCBI Taxonomy" id="2056778"/>
    <lineage>
        <taxon>Bacteria</taxon>
        <taxon>Pseudomonadati</taxon>
        <taxon>Pseudomonadota</taxon>
        <taxon>Gammaproteobacteria</taxon>
        <taxon>Alteromonadales</taxon>
        <taxon>Colwelliaceae</taxon>
        <taxon>Thalassotalea</taxon>
    </lineage>
</organism>
<evidence type="ECO:0000313" key="1">
    <source>
        <dbReference type="EMBL" id="GLX77102.1"/>
    </source>
</evidence>
<name>A0ABQ6GR91_9GAMM</name>
<dbReference type="EMBL" id="BSST01000001">
    <property type="protein sequence ID" value="GLX77102.1"/>
    <property type="molecule type" value="Genomic_DNA"/>
</dbReference>
<dbReference type="Proteomes" id="UP001157186">
    <property type="component" value="Unassembled WGS sequence"/>
</dbReference>
<evidence type="ECO:0000313" key="2">
    <source>
        <dbReference type="Proteomes" id="UP001157186"/>
    </source>
</evidence>